<feature type="compositionally biased region" description="Basic and acidic residues" evidence="1">
    <location>
        <begin position="1"/>
        <end position="23"/>
    </location>
</feature>
<reference evidence="2 3" key="1">
    <citation type="submission" date="2019-11" db="EMBL/GenBank/DDBJ databases">
        <title>Whole genome sequence of Oryza granulata.</title>
        <authorList>
            <person name="Li W."/>
        </authorList>
    </citation>
    <scope>NUCLEOTIDE SEQUENCE [LARGE SCALE GENOMIC DNA]</scope>
    <source>
        <strain evidence="3">cv. Menghai</strain>
        <tissue evidence="2">Leaf</tissue>
    </source>
</reference>
<comment type="caution">
    <text evidence="2">The sequence shown here is derived from an EMBL/GenBank/DDBJ whole genome shotgun (WGS) entry which is preliminary data.</text>
</comment>
<protein>
    <submittedName>
        <fullName evidence="2">Uncharacterized protein</fullName>
    </submittedName>
</protein>
<accession>A0A6G1BPZ3</accession>
<feature type="compositionally biased region" description="Low complexity" evidence="1">
    <location>
        <begin position="27"/>
        <end position="48"/>
    </location>
</feature>
<sequence>MAMAVDRRAGATSEDGSREETFLYRKAAAAPASTSSSSPPSSSPFTAAVQGGLALRPVPSSSRNVA</sequence>
<dbReference type="Proteomes" id="UP000479710">
    <property type="component" value="Unassembled WGS sequence"/>
</dbReference>
<name>A0A6G1BPZ3_9ORYZ</name>
<organism evidence="2 3">
    <name type="scientific">Oryza meyeriana var. granulata</name>
    <dbReference type="NCBI Taxonomy" id="110450"/>
    <lineage>
        <taxon>Eukaryota</taxon>
        <taxon>Viridiplantae</taxon>
        <taxon>Streptophyta</taxon>
        <taxon>Embryophyta</taxon>
        <taxon>Tracheophyta</taxon>
        <taxon>Spermatophyta</taxon>
        <taxon>Magnoliopsida</taxon>
        <taxon>Liliopsida</taxon>
        <taxon>Poales</taxon>
        <taxon>Poaceae</taxon>
        <taxon>BOP clade</taxon>
        <taxon>Oryzoideae</taxon>
        <taxon>Oryzeae</taxon>
        <taxon>Oryzinae</taxon>
        <taxon>Oryza</taxon>
        <taxon>Oryza meyeriana</taxon>
    </lineage>
</organism>
<evidence type="ECO:0000313" key="3">
    <source>
        <dbReference type="Proteomes" id="UP000479710"/>
    </source>
</evidence>
<dbReference type="EMBL" id="SPHZ02000012">
    <property type="protein sequence ID" value="KAF0889844.1"/>
    <property type="molecule type" value="Genomic_DNA"/>
</dbReference>
<gene>
    <name evidence="2" type="ORF">E2562_033234</name>
</gene>
<evidence type="ECO:0000313" key="2">
    <source>
        <dbReference type="EMBL" id="KAF0889844.1"/>
    </source>
</evidence>
<evidence type="ECO:0000256" key="1">
    <source>
        <dbReference type="SAM" id="MobiDB-lite"/>
    </source>
</evidence>
<dbReference type="AlphaFoldDB" id="A0A6G1BPZ3"/>
<feature type="region of interest" description="Disordered" evidence="1">
    <location>
        <begin position="1"/>
        <end position="66"/>
    </location>
</feature>
<proteinExistence type="predicted"/>
<keyword evidence="3" id="KW-1185">Reference proteome</keyword>